<gene>
    <name evidence="3" type="ORF">BJY16_005264</name>
</gene>
<evidence type="ECO:0000256" key="1">
    <source>
        <dbReference type="SAM" id="MobiDB-lite"/>
    </source>
</evidence>
<feature type="compositionally biased region" description="Pro residues" evidence="1">
    <location>
        <begin position="389"/>
        <end position="401"/>
    </location>
</feature>
<evidence type="ECO:0000313" key="4">
    <source>
        <dbReference type="Proteomes" id="UP000546162"/>
    </source>
</evidence>
<dbReference type="Proteomes" id="UP000546162">
    <property type="component" value="Unassembled WGS sequence"/>
</dbReference>
<evidence type="ECO:0000313" key="3">
    <source>
        <dbReference type="EMBL" id="MBB4741805.1"/>
    </source>
</evidence>
<accession>A0A7W7H0N0</accession>
<feature type="region of interest" description="Disordered" evidence="1">
    <location>
        <begin position="383"/>
        <end position="408"/>
    </location>
</feature>
<reference evidence="3 4" key="1">
    <citation type="submission" date="2020-08" db="EMBL/GenBank/DDBJ databases">
        <title>Sequencing the genomes of 1000 actinobacteria strains.</title>
        <authorList>
            <person name="Klenk H.-P."/>
        </authorList>
    </citation>
    <scope>NUCLEOTIDE SEQUENCE [LARGE SCALE GENOMIC DNA]</scope>
    <source>
        <strain evidence="3 4">DSM 45809</strain>
    </source>
</reference>
<feature type="domain" description="CHAT" evidence="2">
    <location>
        <begin position="76"/>
        <end position="361"/>
    </location>
</feature>
<dbReference type="EMBL" id="JACHNB010000001">
    <property type="protein sequence ID" value="MBB4741805.1"/>
    <property type="molecule type" value="Genomic_DNA"/>
</dbReference>
<protein>
    <recommendedName>
        <fullName evidence="2">CHAT domain-containing protein</fullName>
    </recommendedName>
</protein>
<comment type="caution">
    <text evidence="3">The sequence shown here is derived from an EMBL/GenBank/DDBJ whole genome shotgun (WGS) entry which is preliminary data.</text>
</comment>
<dbReference type="InterPro" id="IPR024983">
    <property type="entry name" value="CHAT_dom"/>
</dbReference>
<evidence type="ECO:0000259" key="2">
    <source>
        <dbReference type="Pfam" id="PF12770"/>
    </source>
</evidence>
<keyword evidence="4" id="KW-1185">Reference proteome</keyword>
<dbReference type="RefSeq" id="WP_185042247.1">
    <property type="nucleotide sequence ID" value="NZ_BAABFG010000005.1"/>
</dbReference>
<dbReference type="AlphaFoldDB" id="A0A7W7H0N0"/>
<organism evidence="3 4">
    <name type="scientific">Actinoplanes octamycinicus</name>
    <dbReference type="NCBI Taxonomy" id="135948"/>
    <lineage>
        <taxon>Bacteria</taxon>
        <taxon>Bacillati</taxon>
        <taxon>Actinomycetota</taxon>
        <taxon>Actinomycetes</taxon>
        <taxon>Micromonosporales</taxon>
        <taxon>Micromonosporaceae</taxon>
        <taxon>Actinoplanes</taxon>
    </lineage>
</organism>
<proteinExistence type="predicted"/>
<dbReference type="Pfam" id="PF12770">
    <property type="entry name" value="CHAT"/>
    <property type="match status" value="1"/>
</dbReference>
<sequence>MSQYQLRIHIDRGEIWAVYDTPVIDGAVTEPVPLTNDPLRLRTISTLEAWLRRDEYLYGTMPPGTTGIVPDTVEVLGRHLYELMLSNDVGKRLQTAVAEVPKGETLDVHIIFGEEADRYATLPWELLHMPDDLNADGYFLATETKLVLSRHLNPPIEQETRVRHGSLVRVMLVNAIPQDTPGFDKENGVFTDLTAALGQKAEWLQVYTANAWDEDFISTTLSKTPADIVHIVGVCRATASGSLLLVPDPASETGTTWLNADRIVSTLTGEPDTVPQLVVLHLCERHQTKGDTQPFSENFERLAPSLIKENVAAVVAMQYPMARETAVPFLTHFYSLLADAKPIGHAVQLARRRMFTEHRERRFFGTPVLYMQSFDGSLINTQPAAAATKPPPPPPPAPPATAPSRETPQQLVLDTIEGYLLLEEDDPDGPSELVQEVTVWVRQTSWPPTFAAAWQTLRLRARNDQRPELQPLYRTISRALRERW</sequence>
<name>A0A7W7H0N0_9ACTN</name>